<keyword evidence="5" id="KW-1185">Reference proteome</keyword>
<dbReference type="OrthoDB" id="9809780at2"/>
<dbReference type="Pfam" id="PF01364">
    <property type="entry name" value="Peptidase_C25"/>
    <property type="match status" value="1"/>
</dbReference>
<dbReference type="Gene3D" id="2.60.40.4070">
    <property type="match status" value="1"/>
</dbReference>
<dbReference type="InterPro" id="IPR001769">
    <property type="entry name" value="Gingipain"/>
</dbReference>
<dbReference type="SUPFAM" id="SSF52129">
    <property type="entry name" value="Caspase-like"/>
    <property type="match status" value="1"/>
</dbReference>
<feature type="signal peptide" evidence="2">
    <location>
        <begin position="1"/>
        <end position="18"/>
    </location>
</feature>
<dbReference type="NCBIfam" id="NF033707">
    <property type="entry name" value="T9SS_sortase"/>
    <property type="match status" value="1"/>
</dbReference>
<accession>A0A2S4N7S3</accession>
<dbReference type="NCBIfam" id="TIGR04183">
    <property type="entry name" value="Por_Secre_tail"/>
    <property type="match status" value="1"/>
</dbReference>
<proteinExistence type="predicted"/>
<name>A0A2S4N7S3_9FLAO</name>
<organism evidence="4 5">
    <name type="scientific">Flavobacterium croceum DSM 17960</name>
    <dbReference type="NCBI Taxonomy" id="1121886"/>
    <lineage>
        <taxon>Bacteria</taxon>
        <taxon>Pseudomonadati</taxon>
        <taxon>Bacteroidota</taxon>
        <taxon>Flavobacteriia</taxon>
        <taxon>Flavobacteriales</taxon>
        <taxon>Flavobacteriaceae</taxon>
        <taxon>Flavobacterium</taxon>
    </lineage>
</organism>
<dbReference type="GO" id="GO:0008234">
    <property type="term" value="F:cysteine-type peptidase activity"/>
    <property type="evidence" value="ECO:0007669"/>
    <property type="project" value="InterPro"/>
</dbReference>
<sequence length="1284" mass="145313">MKKIYILFCFLIYQIVLSQTSGNIAITWNSDNRYTIGDVDFNIPNFPVNMSYNSIENRIFYISKISTNNSLINENSLVITNLITESVTESNLGMLNKKVIPTTIEASIKNNIARDDFSAILQFNPIYYEDNTYKRVVSFSYSFNQALVNKSFSTQNIVNSVLKTGSWYRFYVQKSGVYKLDKTFIKSLGMDVDKIDPRKIQIYGNGGRMLPITNNEYYPNDLAENAIQVIGEDDGVFNNEDYILLYCEGMDNWSEDNLTHLNLYSDKSYYYITYSQNNGKRIGTFTQPTGSSSYTFTNFDDYQFYEKDLTNIARLGKVFVGESFYLDNEQEFNFNFPQIDTTNPASVKVQVGDDSSVNTSFDISINGGSTPTLNLIHIAGANLTQYVEAASYNSVSASQNFNIKLKYNNNGVPSAKGYLNYIAITAKSNLVGYNKQYRFKTANATNISGIAQYNFSNSSSISQIWDVSDIWNVSAIATNNTPSFNFKTNLGISKQFIAVDPSDYYTPQKEQTTTISNQNLKGDIFYDKYGIFRDIDYLIVCPSFLNPQAEKLAEFHRNYNNYNVKVVTLESIYQEFGGGKQDVAAIRNFVKYVYQNASSASSRVKFLNLFGDASFDYKNRIPNNTNIVPIFHAKSSFTEAASSSFATDDYYGMMDDSDPNPEMNLYGIDVAVGRMIVSTNQQADEMVTKVIEYHDIKSYGNWRNNYVAIADDPDAFKTADNQLQYYQNKNVDMLYQQKPFVNYKKIFLDAYQQETTAGGTRYPKVNEDIQNAFEKGALVFNYLGHGGEEGLANERIWNKFDGYNFYNQYRYPLFITLTCDFSRFDNPYKQTSGEYTFWNPKGGAIAMVTTIRQIPQSGAQYFNEIFTSYLFSYGSTNYGSIAEALRKSKNDYTDGSTTRIVSLLGDPALALAIAKPNVVLTKVNDIPISQPIDDFKALSYVKITGEVRDETGSLLNNYNGELAVTIFDKDYTKNTLRNDNYDAIISPTATATYFPFTSLGEAIFRGNASVTNGSFEFGFVVPRDIKIPLGNGRISFYTKRNQTRLDKTGYNVNIKVGGINTNAPADTTPPKVRLYMNDETFLNGGNTNQSPYFLAFLDDEHGINTASGIGHDIVAVLDGNESNPYNLNDYYETELNNYTKGKIRFPFRNLSVGLHTITFKAWDVYNNYVTSELQFVVVGDEDVVLTNVLNYPNPFVNYTEFWFTHNKPYENLDVQVQIFTITGKVVKTINQSVITEGFLSRSITWDGLDDFGEKIGKGVYVYKLTVKSQTTGKKSEKIEKLVIL</sequence>
<dbReference type="InterPro" id="IPR026444">
    <property type="entry name" value="Secre_tail"/>
</dbReference>
<protein>
    <submittedName>
        <fullName evidence="4">Peptidase C25-like protein</fullName>
    </submittedName>
</protein>
<evidence type="ECO:0000256" key="2">
    <source>
        <dbReference type="SAM" id="SignalP"/>
    </source>
</evidence>
<keyword evidence="1 2" id="KW-0732">Signal</keyword>
<dbReference type="InterPro" id="IPR029031">
    <property type="entry name" value="Gingipain_N_sf"/>
</dbReference>
<comment type="caution">
    <text evidence="4">The sequence shown here is derived from an EMBL/GenBank/DDBJ whole genome shotgun (WGS) entry which is preliminary data.</text>
</comment>
<dbReference type="EMBL" id="PQNY01000008">
    <property type="protein sequence ID" value="POS01774.1"/>
    <property type="molecule type" value="Genomic_DNA"/>
</dbReference>
<feature type="chain" id="PRO_5015653144" evidence="2">
    <location>
        <begin position="19"/>
        <end position="1284"/>
    </location>
</feature>
<evidence type="ECO:0000259" key="3">
    <source>
        <dbReference type="Pfam" id="PF01364"/>
    </source>
</evidence>
<evidence type="ECO:0000313" key="5">
    <source>
        <dbReference type="Proteomes" id="UP000237056"/>
    </source>
</evidence>
<dbReference type="Gene3D" id="3.40.50.1460">
    <property type="match status" value="1"/>
</dbReference>
<feature type="domain" description="Gingipain" evidence="3">
    <location>
        <begin position="537"/>
        <end position="911"/>
    </location>
</feature>
<dbReference type="CDD" id="cd02258">
    <property type="entry name" value="Peptidase_C25_N"/>
    <property type="match status" value="1"/>
</dbReference>
<dbReference type="InterPro" id="IPR029030">
    <property type="entry name" value="Caspase-like_dom_sf"/>
</dbReference>
<evidence type="ECO:0000313" key="4">
    <source>
        <dbReference type="EMBL" id="POS01774.1"/>
    </source>
</evidence>
<dbReference type="Proteomes" id="UP000237056">
    <property type="component" value="Unassembled WGS sequence"/>
</dbReference>
<gene>
    <name evidence="4" type="ORF">Q361_108101</name>
</gene>
<reference evidence="4 5" key="1">
    <citation type="submission" date="2018-01" db="EMBL/GenBank/DDBJ databases">
        <title>Genomic Encyclopedia of Type Strains, Phase I: the one thousand microbial genomes (KMG-I) project.</title>
        <authorList>
            <person name="Goeker M."/>
        </authorList>
    </citation>
    <scope>NUCLEOTIDE SEQUENCE [LARGE SCALE GENOMIC DNA]</scope>
    <source>
        <strain evidence="4 5">DSM 17960</strain>
    </source>
</reference>
<dbReference type="GO" id="GO:0006508">
    <property type="term" value="P:proteolysis"/>
    <property type="evidence" value="ECO:0007669"/>
    <property type="project" value="InterPro"/>
</dbReference>
<evidence type="ECO:0000256" key="1">
    <source>
        <dbReference type="ARBA" id="ARBA00022729"/>
    </source>
</evidence>
<dbReference type="Gene3D" id="3.40.50.10390">
    <property type="entry name" value="Gingipain r, domain 1"/>
    <property type="match status" value="1"/>
</dbReference>